<evidence type="ECO:0000256" key="1">
    <source>
        <dbReference type="SAM" id="SignalP"/>
    </source>
</evidence>
<dbReference type="SMART" id="SM00089">
    <property type="entry name" value="PKD"/>
    <property type="match status" value="2"/>
</dbReference>
<organism evidence="3 4">
    <name type="scientific">Emticicia aquatilis</name>
    <dbReference type="NCBI Taxonomy" id="1537369"/>
    <lineage>
        <taxon>Bacteria</taxon>
        <taxon>Pseudomonadati</taxon>
        <taxon>Bacteroidota</taxon>
        <taxon>Cytophagia</taxon>
        <taxon>Cytophagales</taxon>
        <taxon>Leadbetterellaceae</taxon>
        <taxon>Emticicia</taxon>
    </lineage>
</organism>
<proteinExistence type="predicted"/>
<feature type="signal peptide" evidence="1">
    <location>
        <begin position="1"/>
        <end position="18"/>
    </location>
</feature>
<dbReference type="AlphaFoldDB" id="A0A917DHH2"/>
<dbReference type="InterPro" id="IPR057708">
    <property type="entry name" value="DUF7948"/>
</dbReference>
<dbReference type="InterPro" id="IPR035986">
    <property type="entry name" value="PKD_dom_sf"/>
</dbReference>
<sequence length="1179" mass="128441">MKYLYLIIFAVCGSLSFAAPNPSVRFIQNEGQWESSIRFRADIPGGYLLVKNTGVQYVFYDTQALATIHAGSLDPKSGRKSVGAIKAHAYEMTFQEANPSPKIEAVSPTTATYNYFIGNDPTKWKANVAAFDEIYLRDIYPDIDFKLYSFDQSLKYEYIAKPRADVSKIKMKYEGLDEITVENGQLRYKTSVNVVKEFEPYSFQTRNGKTVDVKSNFRVNNNEVRFEFPENYDASQPLIIDPELVFSTYSGSKSDNWAQTATYDADGNLFAGGTVFGLDFPVTNGAFQVKGSSTTASSAESVAGYGITDIVIMKFSADGSTLLYSTYLGGNASDVPHSLVANSKGELVIFGTTSSNNFPTNSSSYQKSFAGGSLIGIYSSFSAADQDPNFTGIGFERGTDIFVTVLSVDGKSLVGSSYIGGKANDGFNDTRALNIKNYGDEFRGEVVVDKDDNIYFASITASTDFPLVKQSQGVKGAGFDGVVCKLNRTCSQLLWSTYLGGNNFDAAYGIKVSQEGKIYVCGQTFSANMAVKDGAYSKTYGGSGDGYIAKFSADGVIEQLTYVGTTEADVNFLLDIDKDENVYVFGLTQGDYPVSSDVYRNAKSGQFIHCFDKNLSKSVFSTIVGTGRGVGKIDIVPTAFLVNDCGNIYLSGWGGRVNASVGRNLNRNSTTTGLPVTSDAFQATTTGSNYYFMILEKGAKSLLYATFFGASAPPTPEGEVGDHLDGGTCRFDKNGIIYHTACSCLPRQGQAVATFPVKNAYQPRHQSTNCNMAAFKFSIDALKADFEIKNESNRVITEVCAPARVNFNNLSVGAKTYEWEFNGNVVSRLKDVVFNFTTPGEYTVKLRIFNKITCRTTDSTVKKILVKGFIAKAGRDTLVCPDSPVQLLAEGGDKYTWTPATDLSSTTIFNPIAKPKATTKYTVVIEKDGCSVSKDVTIKVEDNKVDFQASGGKEICAGQSVTLTAVGSATKFTWSGVGLKDTVAKQIVVKPTQTSTYTVRGEYPDGCKPTRTTTVVIDNSFKPDFDYSITQFCDKPYQLTFTNKTTNANSYVWDLGNQDSLKAAVPENYRFQKGGAYTVTLKAYNKIGCEMVITKSIDVPEGDGKVPNVITPNNDGKNDNFVTGFKNATLEIYNRYGKLIFNSKNYQNDWGSGVSAGTYYYVLSTDTGTDCKGWVTVVD</sequence>
<dbReference type="InterPro" id="IPR026341">
    <property type="entry name" value="T9SS_type_B"/>
</dbReference>
<dbReference type="Pfam" id="PF25778">
    <property type="entry name" value="DUF7948"/>
    <property type="match status" value="1"/>
</dbReference>
<dbReference type="Pfam" id="PF13585">
    <property type="entry name" value="CHU_C"/>
    <property type="match status" value="1"/>
</dbReference>
<evidence type="ECO:0000313" key="3">
    <source>
        <dbReference type="EMBL" id="GGD40885.1"/>
    </source>
</evidence>
<evidence type="ECO:0000313" key="4">
    <source>
        <dbReference type="Proteomes" id="UP000609064"/>
    </source>
</evidence>
<gene>
    <name evidence="3" type="ORF">GCM10011514_01180</name>
</gene>
<dbReference type="RefSeq" id="WP_188763593.1">
    <property type="nucleotide sequence ID" value="NZ_BMKK01000001.1"/>
</dbReference>
<dbReference type="Gene3D" id="2.60.40.10">
    <property type="entry name" value="Immunoglobulins"/>
    <property type="match status" value="2"/>
</dbReference>
<dbReference type="PANTHER" id="PTHR35580:SF1">
    <property type="entry name" value="PHYTASE-LIKE DOMAIN-CONTAINING PROTEIN"/>
    <property type="match status" value="1"/>
</dbReference>
<accession>A0A917DHH2</accession>
<dbReference type="InterPro" id="IPR000601">
    <property type="entry name" value="PKD_dom"/>
</dbReference>
<keyword evidence="1" id="KW-0732">Signal</keyword>
<name>A0A917DHH2_9BACT</name>
<dbReference type="PANTHER" id="PTHR35580">
    <property type="entry name" value="CELL SURFACE GLYCOPROTEIN (S-LAYER PROTEIN)-LIKE PROTEIN"/>
    <property type="match status" value="1"/>
</dbReference>
<dbReference type="PROSITE" id="PS50093">
    <property type="entry name" value="PKD"/>
    <property type="match status" value="1"/>
</dbReference>
<dbReference type="CDD" id="cd00146">
    <property type="entry name" value="PKD"/>
    <property type="match status" value="1"/>
</dbReference>
<reference evidence="3" key="2">
    <citation type="submission" date="2020-09" db="EMBL/GenBank/DDBJ databases">
        <authorList>
            <person name="Sun Q."/>
            <person name="Zhou Y."/>
        </authorList>
    </citation>
    <scope>NUCLEOTIDE SEQUENCE</scope>
    <source>
        <strain evidence="3">CGMCC 1.15958</strain>
    </source>
</reference>
<dbReference type="InterPro" id="IPR022409">
    <property type="entry name" value="PKD/Chitinase_dom"/>
</dbReference>
<feature type="domain" description="PKD" evidence="2">
    <location>
        <begin position="1050"/>
        <end position="1099"/>
    </location>
</feature>
<evidence type="ECO:0000259" key="2">
    <source>
        <dbReference type="PROSITE" id="PS50093"/>
    </source>
</evidence>
<protein>
    <recommendedName>
        <fullName evidence="2">PKD domain-containing protein</fullName>
    </recommendedName>
</protein>
<dbReference type="InterPro" id="IPR013783">
    <property type="entry name" value="Ig-like_fold"/>
</dbReference>
<dbReference type="EMBL" id="BMKK01000001">
    <property type="protein sequence ID" value="GGD40885.1"/>
    <property type="molecule type" value="Genomic_DNA"/>
</dbReference>
<comment type="caution">
    <text evidence="3">The sequence shown here is derived from an EMBL/GenBank/DDBJ whole genome shotgun (WGS) entry which is preliminary data.</text>
</comment>
<reference evidence="3" key="1">
    <citation type="journal article" date="2014" name="Int. J. Syst. Evol. Microbiol.">
        <title>Complete genome sequence of Corynebacterium casei LMG S-19264T (=DSM 44701T), isolated from a smear-ripened cheese.</title>
        <authorList>
            <consortium name="US DOE Joint Genome Institute (JGI-PGF)"/>
            <person name="Walter F."/>
            <person name="Albersmeier A."/>
            <person name="Kalinowski J."/>
            <person name="Ruckert C."/>
        </authorList>
    </citation>
    <scope>NUCLEOTIDE SEQUENCE</scope>
    <source>
        <strain evidence="3">CGMCC 1.15958</strain>
    </source>
</reference>
<dbReference type="InterPro" id="IPR052918">
    <property type="entry name" value="Motility_Chemotaxis_Reg"/>
</dbReference>
<dbReference type="NCBIfam" id="TIGR04131">
    <property type="entry name" value="Bac_Flav_CTERM"/>
    <property type="match status" value="1"/>
</dbReference>
<dbReference type="SUPFAM" id="SSF49299">
    <property type="entry name" value="PKD domain"/>
    <property type="match status" value="2"/>
</dbReference>
<keyword evidence="4" id="KW-1185">Reference proteome</keyword>
<feature type="chain" id="PRO_5036673712" description="PKD domain-containing protein" evidence="1">
    <location>
        <begin position="19"/>
        <end position="1179"/>
    </location>
</feature>
<dbReference type="Proteomes" id="UP000609064">
    <property type="component" value="Unassembled WGS sequence"/>
</dbReference>